<evidence type="ECO:0000313" key="3">
    <source>
        <dbReference type="EMBL" id="CAI9116175.1"/>
    </source>
</evidence>
<feature type="region of interest" description="Disordered" evidence="1">
    <location>
        <begin position="1202"/>
        <end position="1281"/>
    </location>
</feature>
<evidence type="ECO:0000259" key="2">
    <source>
        <dbReference type="Pfam" id="PF03108"/>
    </source>
</evidence>
<reference evidence="3" key="1">
    <citation type="submission" date="2023-03" db="EMBL/GenBank/DDBJ databases">
        <authorList>
            <person name="Julca I."/>
        </authorList>
    </citation>
    <scope>NUCLEOTIDE SEQUENCE</scope>
</reference>
<evidence type="ECO:0000256" key="1">
    <source>
        <dbReference type="SAM" id="MobiDB-lite"/>
    </source>
</evidence>
<feature type="compositionally biased region" description="Basic and acidic residues" evidence="1">
    <location>
        <begin position="571"/>
        <end position="580"/>
    </location>
</feature>
<feature type="region of interest" description="Disordered" evidence="1">
    <location>
        <begin position="448"/>
        <end position="622"/>
    </location>
</feature>
<proteinExistence type="predicted"/>
<feature type="domain" description="Transposase MuDR plant" evidence="2">
    <location>
        <begin position="226"/>
        <end position="286"/>
    </location>
</feature>
<dbReference type="PANTHER" id="PTHR31973">
    <property type="entry name" value="POLYPROTEIN, PUTATIVE-RELATED"/>
    <property type="match status" value="1"/>
</dbReference>
<feature type="compositionally biased region" description="Basic residues" evidence="1">
    <location>
        <begin position="1169"/>
        <end position="1181"/>
    </location>
</feature>
<feature type="region of interest" description="Disordered" evidence="1">
    <location>
        <begin position="1149"/>
        <end position="1181"/>
    </location>
</feature>
<feature type="compositionally biased region" description="Basic residues" evidence="1">
    <location>
        <begin position="609"/>
        <end position="622"/>
    </location>
</feature>
<sequence length="1397" mass="159820">MTSELKYVGGRVYYFDFIDEPNITVELLRSYIDRVCSNGPHRLFYKDRNRVEHSGYKHLLGYEDVKEMSGDSTIQRLRGIDVYRIGPGDHDPLIGQCSKCIKEHGDFADDSRHDEYDIGNLDHGNDASEYLDSDHDTGDIDLEYREKAYATVRVQSWCLFGNDPKLDEVKGYDHEADCGSFESLRSRNVSKESFAQDPSRGGKNLKKGIRYVAADDMRYPGFEVWQDFEDKWQLLKYIKLHSVADRRHISFKKHDSKYVRAICKGEGCNWVLYAVKVSPNEETFQIRTHQDKHTCPRLDKTWNCTAHLIAESYLEDVAVEPTLSSRFIKHRVKKDHGLKISRNQASRAKKKALDINRGSFSSCCYTSKNVSHRYCMEHLWNNFKLKHPGLKLKARLTNIAKATTEEEWNKLMDDLKKHHEGAWRERLAESRKESGCYVAEYCGDDTPMLPPEFKPMPGRVKGSRNKRHDELHRVYKNKKGWYKGNRKNDSKESERPLGGQKRATPKQRGRPRKRVAVEPLADDLRDEDENEFESPVPVASTKCKGKKQILDGDENDPVFPVSRSKRKGKKQVLDGDEKDPVFPVSRSKRKGKHVLDGDENDPLVLVSRSKGKGKKQKGKGKFQLRDEDENDLGIPVSRTKRKGEHQLFDEAENDPDVPVTPMVDGAVIGEYCEFCENTSHWRGQCLEEQLTRWLENRTSNEEHDDAADIALEPCADCSENSDMDERKDQNEESLQVINAPDEPAVETINLVPPDFEQTCSFWDQCSASGWNCEHCYGEFKHGEWEECTWLSMKCSFCSCTGHLLHECVEVQRATKLFFRDPIVAEYSGFRRLNTNEDLKYMLALLSGEMKSPMVIYRIGKLEYDQLPGGAKPKPRKPAYLDEGDDDTDDEDYEPESDYSCDSDDERVQKLANHSMSGSCWGTLKKTEFVRHANHDGGDDVASESDYASFEELHERGCLDDEDFHERSEKNIESLIQRKRWAIRFQKNAKFEVRGICVPGCNWEVYGVKLPDVDTFEVRTVNNKHTCGRIWEKNKNCNSNIVSDWFVADFANDSSMSVSIVQFRVVNEKRITISRTQAYRAKLKALEKKLFEIAKSSYVEEHDELMAALKEFDEGAWVWLQNEDAGHWCRSHFPTATRCDCVTNNPPEFKIKIGRPKGSRNKDKDEPLRRNKKGSLKASRKRGKGVNKCSFCRGEHIKRNCPGFKAQQNRENNQGERGVQNTNPPIRKRMGRPPKKKPQDAGEGTKTGVPVHQPELQPPINSTVDENSVHETEPKHTGNAGQEVDDEVALDIHFKEETECIEWESLAAALKDPRSGIIRPKVTAPAPKKCTRICTSSAPTTPRRASARLMNLALAKKMDVNGPGSTYENVIQILTEEEASTFLRKKPKTFHGVDPHQG</sequence>
<feature type="compositionally biased region" description="Acidic residues" evidence="1">
    <location>
        <begin position="520"/>
        <end position="532"/>
    </location>
</feature>
<feature type="region of interest" description="Disordered" evidence="1">
    <location>
        <begin position="867"/>
        <end position="902"/>
    </location>
</feature>
<keyword evidence="4" id="KW-1185">Reference proteome</keyword>
<feature type="compositionally biased region" description="Basic residues" evidence="1">
    <location>
        <begin position="1225"/>
        <end position="1235"/>
    </location>
</feature>
<dbReference type="Proteomes" id="UP001161247">
    <property type="component" value="Chromosome 8"/>
</dbReference>
<name>A0AAV1E8Z5_OLDCO</name>
<dbReference type="InterPro" id="IPR004332">
    <property type="entry name" value="Transposase_MuDR"/>
</dbReference>
<feature type="compositionally biased region" description="Basic and acidic residues" evidence="1">
    <location>
        <begin position="486"/>
        <end position="495"/>
    </location>
</feature>
<feature type="compositionally biased region" description="Basic and acidic residues" evidence="1">
    <location>
        <begin position="1159"/>
        <end position="1168"/>
    </location>
</feature>
<dbReference type="EMBL" id="OX459125">
    <property type="protein sequence ID" value="CAI9116175.1"/>
    <property type="molecule type" value="Genomic_DNA"/>
</dbReference>
<accession>A0AAV1E8Z5</accession>
<feature type="compositionally biased region" description="Acidic residues" evidence="1">
    <location>
        <begin position="881"/>
        <end position="902"/>
    </location>
</feature>
<protein>
    <submittedName>
        <fullName evidence="3">OLC1v1017259C1</fullName>
    </submittedName>
</protein>
<dbReference type="PANTHER" id="PTHR31973:SF187">
    <property type="entry name" value="MUTATOR TRANSPOSASE MUDRA PROTEIN"/>
    <property type="match status" value="1"/>
</dbReference>
<feature type="compositionally biased region" description="Basic residues" evidence="1">
    <location>
        <begin position="503"/>
        <end position="514"/>
    </location>
</feature>
<feature type="compositionally biased region" description="Basic and acidic residues" evidence="1">
    <location>
        <begin position="1266"/>
        <end position="1275"/>
    </location>
</feature>
<feature type="compositionally biased region" description="Basic residues" evidence="1">
    <location>
        <begin position="474"/>
        <end position="485"/>
    </location>
</feature>
<dbReference type="Pfam" id="PF03108">
    <property type="entry name" value="DBD_Tnp_Mut"/>
    <property type="match status" value="1"/>
</dbReference>
<evidence type="ECO:0000313" key="4">
    <source>
        <dbReference type="Proteomes" id="UP001161247"/>
    </source>
</evidence>
<gene>
    <name evidence="3" type="ORF">OLC1_LOCUS22539</name>
</gene>
<organism evidence="3 4">
    <name type="scientific">Oldenlandia corymbosa var. corymbosa</name>
    <dbReference type="NCBI Taxonomy" id="529605"/>
    <lineage>
        <taxon>Eukaryota</taxon>
        <taxon>Viridiplantae</taxon>
        <taxon>Streptophyta</taxon>
        <taxon>Embryophyta</taxon>
        <taxon>Tracheophyta</taxon>
        <taxon>Spermatophyta</taxon>
        <taxon>Magnoliopsida</taxon>
        <taxon>eudicotyledons</taxon>
        <taxon>Gunneridae</taxon>
        <taxon>Pentapetalae</taxon>
        <taxon>asterids</taxon>
        <taxon>lamiids</taxon>
        <taxon>Gentianales</taxon>
        <taxon>Rubiaceae</taxon>
        <taxon>Rubioideae</taxon>
        <taxon>Spermacoceae</taxon>
        <taxon>Hedyotis-Oldenlandia complex</taxon>
        <taxon>Oldenlandia</taxon>
    </lineage>
</organism>